<feature type="domain" description="HTH myb-type" evidence="7">
    <location>
        <begin position="59"/>
        <end position="106"/>
    </location>
</feature>
<feature type="region of interest" description="Disordered" evidence="5">
    <location>
        <begin position="113"/>
        <end position="138"/>
    </location>
</feature>
<dbReference type="SUPFAM" id="SSF46689">
    <property type="entry name" value="Homeodomain-like"/>
    <property type="match status" value="1"/>
</dbReference>
<name>A0A8J5XID5_DIALT</name>
<feature type="domain" description="Myb-like" evidence="6">
    <location>
        <begin position="1"/>
        <end position="51"/>
    </location>
</feature>
<dbReference type="Gene3D" id="1.10.10.60">
    <property type="entry name" value="Homeodomain-like"/>
    <property type="match status" value="2"/>
</dbReference>
<evidence type="ECO:0000256" key="1">
    <source>
        <dbReference type="ARBA" id="ARBA00023015"/>
    </source>
</evidence>
<dbReference type="AlphaFoldDB" id="A0A8J5XID5"/>
<dbReference type="InterPro" id="IPR017930">
    <property type="entry name" value="Myb_dom"/>
</dbReference>
<dbReference type="Pfam" id="PF00249">
    <property type="entry name" value="Myb_DNA-binding"/>
    <property type="match status" value="2"/>
</dbReference>
<dbReference type="PROSITE" id="PS50090">
    <property type="entry name" value="MYB_LIKE"/>
    <property type="match status" value="2"/>
</dbReference>
<accession>A0A8J5XID5</accession>
<evidence type="ECO:0000259" key="6">
    <source>
        <dbReference type="PROSITE" id="PS50090"/>
    </source>
</evidence>
<evidence type="ECO:0000313" key="8">
    <source>
        <dbReference type="EMBL" id="KAG8464998.1"/>
    </source>
</evidence>
<protein>
    <submittedName>
        <fullName evidence="8">Uncharacterized protein</fullName>
    </submittedName>
</protein>
<evidence type="ECO:0000313" key="9">
    <source>
        <dbReference type="Proteomes" id="UP000751190"/>
    </source>
</evidence>
<keyword evidence="1" id="KW-0805">Transcription regulation</keyword>
<dbReference type="GO" id="GO:0000978">
    <property type="term" value="F:RNA polymerase II cis-regulatory region sequence-specific DNA binding"/>
    <property type="evidence" value="ECO:0007669"/>
    <property type="project" value="TreeGrafter"/>
</dbReference>
<dbReference type="InterPro" id="IPR001005">
    <property type="entry name" value="SANT/Myb"/>
</dbReference>
<keyword evidence="4" id="KW-0539">Nucleus</keyword>
<dbReference type="Proteomes" id="UP000751190">
    <property type="component" value="Unassembled WGS sequence"/>
</dbReference>
<comment type="caution">
    <text evidence="8">The sequence shown here is derived from an EMBL/GenBank/DDBJ whole genome shotgun (WGS) entry which is preliminary data.</text>
</comment>
<keyword evidence="2" id="KW-0238">DNA-binding</keyword>
<gene>
    <name evidence="8" type="ORF">KFE25_012361</name>
</gene>
<dbReference type="EMBL" id="JAGTXO010000011">
    <property type="protein sequence ID" value="KAG8464998.1"/>
    <property type="molecule type" value="Genomic_DNA"/>
</dbReference>
<dbReference type="PROSITE" id="PS51294">
    <property type="entry name" value="HTH_MYB"/>
    <property type="match status" value="2"/>
</dbReference>
<dbReference type="GO" id="GO:0001006">
    <property type="term" value="F:RNA polymerase III type 3 promoter sequence-specific DNA binding"/>
    <property type="evidence" value="ECO:0007669"/>
    <property type="project" value="TreeGrafter"/>
</dbReference>
<proteinExistence type="predicted"/>
<evidence type="ECO:0000259" key="7">
    <source>
        <dbReference type="PROSITE" id="PS51294"/>
    </source>
</evidence>
<dbReference type="SMART" id="SM00717">
    <property type="entry name" value="SANT"/>
    <property type="match status" value="2"/>
</dbReference>
<dbReference type="InterPro" id="IPR009057">
    <property type="entry name" value="Homeodomain-like_sf"/>
</dbReference>
<dbReference type="OrthoDB" id="2143914at2759"/>
<feature type="region of interest" description="Disordered" evidence="5">
    <location>
        <begin position="156"/>
        <end position="197"/>
    </location>
</feature>
<dbReference type="PANTHER" id="PTHR46621">
    <property type="entry name" value="SNRNA-ACTIVATING PROTEIN COMPLEX SUBUNIT 4"/>
    <property type="match status" value="1"/>
</dbReference>
<dbReference type="GO" id="GO:0019185">
    <property type="term" value="C:snRNA-activating protein complex"/>
    <property type="evidence" value="ECO:0007669"/>
    <property type="project" value="TreeGrafter"/>
</dbReference>
<dbReference type="GO" id="GO:0042795">
    <property type="term" value="P:snRNA transcription by RNA polymerase II"/>
    <property type="evidence" value="ECO:0007669"/>
    <property type="project" value="TreeGrafter"/>
</dbReference>
<dbReference type="GO" id="GO:0042796">
    <property type="term" value="P:snRNA transcription by RNA polymerase III"/>
    <property type="evidence" value="ECO:0007669"/>
    <property type="project" value="TreeGrafter"/>
</dbReference>
<evidence type="ECO:0000256" key="4">
    <source>
        <dbReference type="ARBA" id="ARBA00023242"/>
    </source>
</evidence>
<feature type="compositionally biased region" description="Basic and acidic residues" evidence="5">
    <location>
        <begin position="123"/>
        <end position="134"/>
    </location>
</feature>
<dbReference type="PANTHER" id="PTHR46621:SF1">
    <property type="entry name" value="SNRNA-ACTIVATING PROTEIN COMPLEX SUBUNIT 4"/>
    <property type="match status" value="1"/>
</dbReference>
<evidence type="ECO:0000256" key="3">
    <source>
        <dbReference type="ARBA" id="ARBA00023163"/>
    </source>
</evidence>
<dbReference type="CDD" id="cd00167">
    <property type="entry name" value="SANT"/>
    <property type="match status" value="1"/>
</dbReference>
<feature type="compositionally biased region" description="Polar residues" evidence="5">
    <location>
        <begin position="186"/>
        <end position="197"/>
    </location>
</feature>
<feature type="domain" description="HTH myb-type" evidence="7">
    <location>
        <begin position="1"/>
        <end position="55"/>
    </location>
</feature>
<feature type="domain" description="Myb-like" evidence="6">
    <location>
        <begin position="52"/>
        <end position="102"/>
    </location>
</feature>
<evidence type="ECO:0000256" key="2">
    <source>
        <dbReference type="ARBA" id="ARBA00023125"/>
    </source>
</evidence>
<reference evidence="8" key="1">
    <citation type="submission" date="2021-05" db="EMBL/GenBank/DDBJ databases">
        <title>The genome of the haptophyte Pavlova lutheri (Diacronema luteri, Pavlovales) - a model for lipid biosynthesis in eukaryotic algae.</title>
        <authorList>
            <person name="Hulatt C.J."/>
            <person name="Posewitz M.C."/>
        </authorList>
    </citation>
    <scope>NUCLEOTIDE SEQUENCE</scope>
    <source>
        <strain evidence="8">NIVA-4/92</strain>
    </source>
</reference>
<dbReference type="InterPro" id="IPR051575">
    <property type="entry name" value="Myb-like_DNA-bd"/>
</dbReference>
<keyword evidence="3" id="KW-0804">Transcription</keyword>
<evidence type="ECO:0000256" key="5">
    <source>
        <dbReference type="SAM" id="MobiDB-lite"/>
    </source>
</evidence>
<keyword evidence="9" id="KW-1185">Reference proteome</keyword>
<organism evidence="8 9">
    <name type="scientific">Diacronema lutheri</name>
    <name type="common">Unicellular marine alga</name>
    <name type="synonym">Monochrysis lutheri</name>
    <dbReference type="NCBI Taxonomy" id="2081491"/>
    <lineage>
        <taxon>Eukaryota</taxon>
        <taxon>Haptista</taxon>
        <taxon>Haptophyta</taxon>
        <taxon>Pavlovophyceae</taxon>
        <taxon>Pavlovales</taxon>
        <taxon>Pavlovaceae</taxon>
        <taxon>Diacronema</taxon>
    </lineage>
</organism>
<sequence>MRAPRRLWTKEEDASLVDAVELHGSRSWDKIADLLPGRTASQCNARFLHYLHPNVSHKPFSPAEDMCILSSYMLIGAQWATIALDLPGRTNHAIKNRWQSLRTRVLKEAHVGATPSAAGCQPSREHAPPFERGRVPTPLLPSSSADELCLTGAAMSADDTSDDTDGSKTTDNAGAQAYRHRRDSDASSPSVGATSSAGELDESLLAFDFFDADLDLFDALFADLNGTGRG</sequence>